<evidence type="ECO:0000256" key="1">
    <source>
        <dbReference type="SAM" id="MobiDB-lite"/>
    </source>
</evidence>
<comment type="caution">
    <text evidence="2">The sequence shown here is derived from an EMBL/GenBank/DDBJ whole genome shotgun (WGS) entry which is preliminary data.</text>
</comment>
<evidence type="ECO:0000313" key="2">
    <source>
        <dbReference type="EMBL" id="VDH97895.1"/>
    </source>
</evidence>
<dbReference type="SUPFAM" id="SSF54928">
    <property type="entry name" value="RNA-binding domain, RBD"/>
    <property type="match status" value="2"/>
</dbReference>
<reference evidence="2" key="1">
    <citation type="submission" date="2018-11" db="EMBL/GenBank/DDBJ databases">
        <authorList>
            <person name="Alioto T."/>
            <person name="Alioto T."/>
        </authorList>
    </citation>
    <scope>NUCLEOTIDE SEQUENCE</scope>
</reference>
<feature type="compositionally biased region" description="Acidic residues" evidence="1">
    <location>
        <begin position="22"/>
        <end position="36"/>
    </location>
</feature>
<sequence length="373" mass="42777">MPLLFEKKKIDVEIFQPREPTPDVEEDAEASGDEGTTDMPTDFVIEVRGMKPTTDADTIRYYFESHKVANADVVKMEFVEEKEMYMIWFEEESAIEAVMRKSLRVDGQTLNAKRYVPPPPPKPVPKYENKVFITNISPATTKDRLQNFLEAKSKCIPEEIIFGEAEGTALVTFEQPPDIAKLQTLCMKRHLDGSHLIIHTVPITDCIVVTGHRENTSSDTMEYYFDIKRRSGVEGVREVKLVEDERKFLVYFNDPDSALQVCKREHKVEGQILKVHVYYECLGQASINDDGLKFKSLKPTESWDDVIKHLRELCISNPESVTIKVVKEDSKITIIGHKNLVEEVAEKIESIITDVIAEHDSYRKTIKLRKKLL</sequence>
<gene>
    <name evidence="2" type="ORF">MGAL_10B042745</name>
</gene>
<dbReference type="OrthoDB" id="6161426at2759"/>
<dbReference type="InterPro" id="IPR012677">
    <property type="entry name" value="Nucleotide-bd_a/b_plait_sf"/>
</dbReference>
<dbReference type="GO" id="GO:0003676">
    <property type="term" value="F:nucleic acid binding"/>
    <property type="evidence" value="ECO:0007669"/>
    <property type="project" value="InterPro"/>
</dbReference>
<dbReference type="Gene3D" id="3.30.70.330">
    <property type="match status" value="2"/>
</dbReference>
<protein>
    <recommendedName>
        <fullName evidence="4">RRM domain-containing protein</fullName>
    </recommendedName>
</protein>
<evidence type="ECO:0008006" key="4">
    <source>
        <dbReference type="Google" id="ProtNLM"/>
    </source>
</evidence>
<organism evidence="2 3">
    <name type="scientific">Mytilus galloprovincialis</name>
    <name type="common">Mediterranean mussel</name>
    <dbReference type="NCBI Taxonomy" id="29158"/>
    <lineage>
        <taxon>Eukaryota</taxon>
        <taxon>Metazoa</taxon>
        <taxon>Spiralia</taxon>
        <taxon>Lophotrochozoa</taxon>
        <taxon>Mollusca</taxon>
        <taxon>Bivalvia</taxon>
        <taxon>Autobranchia</taxon>
        <taxon>Pteriomorphia</taxon>
        <taxon>Mytilida</taxon>
        <taxon>Mytiloidea</taxon>
        <taxon>Mytilidae</taxon>
        <taxon>Mytilinae</taxon>
        <taxon>Mytilus</taxon>
    </lineage>
</organism>
<dbReference type="Pfam" id="PF23085">
    <property type="entry name" value="RRM_PARP14_3"/>
    <property type="match status" value="2"/>
</dbReference>
<dbReference type="InterPro" id="IPR035979">
    <property type="entry name" value="RBD_domain_sf"/>
</dbReference>
<dbReference type="EMBL" id="UYJE01000953">
    <property type="protein sequence ID" value="VDH97895.1"/>
    <property type="molecule type" value="Genomic_DNA"/>
</dbReference>
<proteinExistence type="predicted"/>
<feature type="region of interest" description="Disordered" evidence="1">
    <location>
        <begin position="16"/>
        <end position="40"/>
    </location>
</feature>
<evidence type="ECO:0000313" key="3">
    <source>
        <dbReference type="Proteomes" id="UP000596742"/>
    </source>
</evidence>
<keyword evidence="3" id="KW-1185">Reference proteome</keyword>
<accession>A0A8B6C0M2</accession>
<dbReference type="Proteomes" id="UP000596742">
    <property type="component" value="Unassembled WGS sequence"/>
</dbReference>
<dbReference type="AlphaFoldDB" id="A0A8B6C0M2"/>
<name>A0A8B6C0M2_MYTGA</name>